<keyword evidence="1" id="KW-0472">Membrane</keyword>
<evidence type="ECO:0000313" key="5">
    <source>
        <dbReference type="Proteomes" id="UP000228560"/>
    </source>
</evidence>
<feature type="transmembrane region" description="Helical" evidence="1">
    <location>
        <begin position="6"/>
        <end position="21"/>
    </location>
</feature>
<keyword evidence="1" id="KW-0812">Transmembrane</keyword>
<feature type="transmembrane region" description="Helical" evidence="1">
    <location>
        <begin position="28"/>
        <end position="47"/>
    </location>
</feature>
<dbReference type="RefSeq" id="WP_406608109.1">
    <property type="nucleotide sequence ID" value="NZ_PFKO01000302.1"/>
</dbReference>
<sequence>MNLILIKILISTAIVALLAEISTRINPVLGGIFSGLPLGVGLSVYFISYQQGIPFLVRGIPWGISALSSSILFCFFYLVTGRYFQPKNNLISIATSSLMGFISFFVSGYLIYKLGFNLLLATMIFFIIFFMNIFILKKIKINQIIKKKNKNSITKLLIRGLMAGTIISILTEIASIAGSRWAGILSSFPSTLFALLVLLHFEEQKNLYPSVIYGFSFSVSTLLVFYISCWYLLPKLGLNLGFVAIYFISISYLFLLNKNKNIFIKEIYHYN</sequence>
<accession>A0A2M7KA47</accession>
<accession>A0A2M8CD10</accession>
<dbReference type="Proteomes" id="UP000228560">
    <property type="component" value="Unassembled WGS sequence"/>
</dbReference>
<dbReference type="EMBL" id="PFTV01000099">
    <property type="protein sequence ID" value="PJB56928.1"/>
    <property type="molecule type" value="Genomic_DNA"/>
</dbReference>
<evidence type="ECO:0000313" key="7">
    <source>
        <dbReference type="Proteomes" id="UP000231493"/>
    </source>
</evidence>
<comment type="caution">
    <text evidence="2">The sequence shown here is derived from an EMBL/GenBank/DDBJ whole genome shotgun (WGS) entry which is preliminary data.</text>
</comment>
<feature type="transmembrane region" description="Helical" evidence="1">
    <location>
        <begin position="59"/>
        <end position="78"/>
    </location>
</feature>
<feature type="transmembrane region" description="Helical" evidence="1">
    <location>
        <begin position="156"/>
        <end position="175"/>
    </location>
</feature>
<reference evidence="2" key="1">
    <citation type="submission" date="2017-09" db="EMBL/GenBank/DDBJ databases">
        <title>Depth-based differentiation of microbial function through sediment-hosted aquifers and enrichment of novel symbionts in the deep terrestrial subsurface.</title>
        <authorList>
            <person name="Probst A.J."/>
            <person name="Ladd B."/>
            <person name="Jarett J.K."/>
            <person name="Geller-Mcgrath D.E."/>
            <person name="Sieber C.M.K."/>
            <person name="Emerson J.B."/>
            <person name="Anantharaman K."/>
            <person name="Thomas B.C."/>
            <person name="Malmstrom R."/>
            <person name="Stieglmeier M."/>
            <person name="Klingl A."/>
            <person name="Woyke T."/>
            <person name="Ryan C.M."/>
            <person name="Banfield J.F."/>
        </authorList>
    </citation>
    <scope>NUCLEOTIDE SEQUENCE</scope>
    <source>
        <strain evidence="2">CG_4_8_14_3_um_filter_34_18</strain>
    </source>
</reference>
<dbReference type="Proteomes" id="UP000230646">
    <property type="component" value="Unassembled WGS sequence"/>
</dbReference>
<dbReference type="EMBL" id="PFIP01000027">
    <property type="protein sequence ID" value="PIX35003.1"/>
    <property type="molecule type" value="Genomic_DNA"/>
</dbReference>
<feature type="transmembrane region" description="Helical" evidence="1">
    <location>
        <begin position="90"/>
        <end position="112"/>
    </location>
</feature>
<evidence type="ECO:0000313" key="4">
    <source>
        <dbReference type="EMBL" id="PJB56928.1"/>
    </source>
</evidence>
<feature type="transmembrane region" description="Helical" evidence="1">
    <location>
        <begin position="118"/>
        <end position="136"/>
    </location>
</feature>
<evidence type="ECO:0000256" key="1">
    <source>
        <dbReference type="SAM" id="Phobius"/>
    </source>
</evidence>
<dbReference type="Proteomes" id="UP000231493">
    <property type="component" value="Unassembled WGS sequence"/>
</dbReference>
<keyword evidence="1" id="KW-1133">Transmembrane helix</keyword>
<proteinExistence type="predicted"/>
<feature type="transmembrane region" description="Helical" evidence="1">
    <location>
        <begin position="239"/>
        <end position="256"/>
    </location>
</feature>
<organism evidence="2 7">
    <name type="scientific">Candidatus Infernicultor aquiphilus</name>
    <dbReference type="NCBI Taxonomy" id="1805029"/>
    <lineage>
        <taxon>Bacteria</taxon>
        <taxon>Pseudomonadati</taxon>
        <taxon>Atribacterota</taxon>
        <taxon>Candidatus Phoenicimicrobiia</taxon>
        <taxon>Candidatus Pheonicimicrobiales</taxon>
        <taxon>Candidatus Phoenicimicrobiaceae</taxon>
        <taxon>Candidatus Infernicultor</taxon>
    </lineage>
</organism>
<dbReference type="AlphaFoldDB" id="A0A2M7KA47"/>
<evidence type="ECO:0008006" key="8">
    <source>
        <dbReference type="Google" id="ProtNLM"/>
    </source>
</evidence>
<accession>A0A2M7PMB5</accession>
<reference evidence="5 6" key="2">
    <citation type="submission" date="2017-09" db="EMBL/GenBank/DDBJ databases">
        <title>Depth-based differentiation of microbial function through sediment-hosted aquifers and enrichment of novel symbionts in the deep terrestrial subsurface.</title>
        <authorList>
            <person name="Probst A.J."/>
            <person name="Ladd B."/>
            <person name="Jarett J.K."/>
            <person name="Geller-Mcgrath D.E."/>
            <person name="Sieber C.M."/>
            <person name="Emerson J.B."/>
            <person name="Anantharaman K."/>
            <person name="Thomas B.C."/>
            <person name="Malmstrom R."/>
            <person name="Stieglmeier M."/>
            <person name="Klingl A."/>
            <person name="Woyke T."/>
            <person name="Ryan C.M."/>
            <person name="Banfield J.F."/>
        </authorList>
    </citation>
    <scope>NUCLEOTIDE SEQUENCE [LARGE SCALE GENOMIC DNA]</scope>
    <source>
        <strain evidence="3">CG_4_10_14_3_um_filter_34_13</strain>
        <strain evidence="4">CG_4_9_14_3_um_filter_33_16</strain>
    </source>
</reference>
<feature type="transmembrane region" description="Helical" evidence="1">
    <location>
        <begin position="181"/>
        <end position="199"/>
    </location>
</feature>
<name>A0A2M7KA47_9BACT</name>
<evidence type="ECO:0000313" key="3">
    <source>
        <dbReference type="EMBL" id="PIY31760.1"/>
    </source>
</evidence>
<protein>
    <recommendedName>
        <fullName evidence="8">DUF3147 domain-containing protein</fullName>
    </recommendedName>
</protein>
<dbReference type="EMBL" id="PFKO01000302">
    <property type="protein sequence ID" value="PIY31760.1"/>
    <property type="molecule type" value="Genomic_DNA"/>
</dbReference>
<feature type="transmembrane region" description="Helical" evidence="1">
    <location>
        <begin position="211"/>
        <end position="233"/>
    </location>
</feature>
<evidence type="ECO:0000313" key="2">
    <source>
        <dbReference type="EMBL" id="PIX35003.1"/>
    </source>
</evidence>
<gene>
    <name evidence="4" type="ORF">CO097_04100</name>
    <name evidence="3" type="ORF">COZ07_08140</name>
    <name evidence="2" type="ORF">COZ58_01730</name>
</gene>
<evidence type="ECO:0000313" key="6">
    <source>
        <dbReference type="Proteomes" id="UP000230646"/>
    </source>
</evidence>